<dbReference type="EMBL" id="JBANDC010000030">
    <property type="protein sequence ID" value="MEM4990723.1"/>
    <property type="molecule type" value="Genomic_DNA"/>
</dbReference>
<evidence type="ECO:0000313" key="2">
    <source>
        <dbReference type="Proteomes" id="UP001495910"/>
    </source>
</evidence>
<keyword evidence="2" id="KW-1185">Reference proteome</keyword>
<evidence type="ECO:0008006" key="3">
    <source>
        <dbReference type="Google" id="ProtNLM"/>
    </source>
</evidence>
<evidence type="ECO:0000313" key="1">
    <source>
        <dbReference type="EMBL" id="MEM4990723.1"/>
    </source>
</evidence>
<organism evidence="1 2">
    <name type="scientific">Collimonas rhizosphaerae</name>
    <dbReference type="NCBI Taxonomy" id="3126357"/>
    <lineage>
        <taxon>Bacteria</taxon>
        <taxon>Pseudomonadati</taxon>
        <taxon>Pseudomonadota</taxon>
        <taxon>Betaproteobacteria</taxon>
        <taxon>Burkholderiales</taxon>
        <taxon>Oxalobacteraceae</taxon>
        <taxon>Collimonas</taxon>
    </lineage>
</organism>
<accession>A0ABU9Q357</accession>
<proteinExistence type="predicted"/>
<name>A0ABU9Q357_9BURK</name>
<dbReference type="Proteomes" id="UP001495910">
    <property type="component" value="Unassembled WGS sequence"/>
</dbReference>
<comment type="caution">
    <text evidence="1">The sequence shown here is derived from an EMBL/GenBank/DDBJ whole genome shotgun (WGS) entry which is preliminary data.</text>
</comment>
<gene>
    <name evidence="1" type="ORF">V8G57_25270</name>
</gene>
<dbReference type="RefSeq" id="WP_342831743.1">
    <property type="nucleotide sequence ID" value="NZ_JBANDC010000030.1"/>
</dbReference>
<reference evidence="1 2" key="1">
    <citation type="submission" date="2024-02" db="EMBL/GenBank/DDBJ databases">
        <title>Draft genome sequence of Collimonas sp. strain H4R21, an effective mineral-weathering bacterial strain isolated from the beech rhizosphere.</title>
        <authorList>
            <person name="Morin E."/>
            <person name="Uroz S."/>
            <person name="Leveau J.H.J."/>
            <person name="Kumar R."/>
            <person name="Rey M.W."/>
            <person name="Pham J."/>
        </authorList>
    </citation>
    <scope>NUCLEOTIDE SEQUENCE [LARGE SCALE GENOMIC DNA]</scope>
    <source>
        <strain evidence="1 2">H4R21</strain>
    </source>
</reference>
<protein>
    <recommendedName>
        <fullName evidence="3">EF-hand domain-containing protein</fullName>
    </recommendedName>
</protein>
<sequence length="233" mass="25653">MSHLAAAAIRNTLFVKDVAHKGRQTVLDSASDDEDSNVAADYAATHIALGTASTIQEWIETDDLDEDETLADRLLANMVGLVDANKDGELSDDEAEVLETALEFAWDYLAEKGVSDEDCSKLLNDWDEAAADRIRDLLAASLPDGDDASSADIDNFVFGDEGSDAMLDATYKKRMVIRKGKKVRINKRISGRVRLTAKQKVSIRKAQMKAHTASATMRRMKSMRLNRKMGLSK</sequence>